<protein>
    <recommendedName>
        <fullName evidence="3">DUF3501 domain-containing protein</fullName>
    </recommendedName>
</protein>
<evidence type="ECO:0000313" key="2">
    <source>
        <dbReference type="Proteomes" id="UP000193200"/>
    </source>
</evidence>
<organism evidence="1 2">
    <name type="scientific">Oceanibacterium hippocampi</name>
    <dbReference type="NCBI Taxonomy" id="745714"/>
    <lineage>
        <taxon>Bacteria</taxon>
        <taxon>Pseudomonadati</taxon>
        <taxon>Pseudomonadota</taxon>
        <taxon>Alphaproteobacteria</taxon>
        <taxon>Sneathiellales</taxon>
        <taxon>Sneathiellaceae</taxon>
        <taxon>Oceanibacterium</taxon>
    </lineage>
</organism>
<keyword evidence="2" id="KW-1185">Reference proteome</keyword>
<dbReference type="AlphaFoldDB" id="A0A1Y5RJ83"/>
<dbReference type="OrthoDB" id="9780579at2"/>
<sequence>MPSRTLTRDDIIPIETYAAERKQHKARILPVKRERRVHVGPDITFYFENFDSMWLQIHEMLYIERGGEAQIADELAAYSTMIPNGSELIATMMIEVEDERRRKRVLDALGGIEDRVAFLVAGERVAAIPEEDVERTKESGKTSSVHFLHFPFSKAQIAAFRSGEGEIGLDISHPAYGHRAVLTPVTRARLAEDFD</sequence>
<dbReference type="InterPro" id="IPR021890">
    <property type="entry name" value="DUF3501"/>
</dbReference>
<dbReference type="Pfam" id="PF12007">
    <property type="entry name" value="DUF3501"/>
    <property type="match status" value="1"/>
</dbReference>
<dbReference type="Proteomes" id="UP000193200">
    <property type="component" value="Unassembled WGS sequence"/>
</dbReference>
<name>A0A1Y5RJ83_9PROT</name>
<reference evidence="1 2" key="1">
    <citation type="submission" date="2017-03" db="EMBL/GenBank/DDBJ databases">
        <authorList>
            <person name="Afonso C.L."/>
            <person name="Miller P.J."/>
            <person name="Scott M.A."/>
            <person name="Spackman E."/>
            <person name="Goraichik I."/>
            <person name="Dimitrov K.M."/>
            <person name="Suarez D.L."/>
            <person name="Swayne D.E."/>
        </authorList>
    </citation>
    <scope>NUCLEOTIDE SEQUENCE [LARGE SCALE GENOMIC DNA]</scope>
    <source>
        <strain evidence="1 2">CECT 7691</strain>
    </source>
</reference>
<evidence type="ECO:0008006" key="3">
    <source>
        <dbReference type="Google" id="ProtNLM"/>
    </source>
</evidence>
<gene>
    <name evidence="1" type="ORF">OCH7691_00417</name>
</gene>
<accession>A0A1Y5RJ83</accession>
<dbReference type="EMBL" id="FWFR01000001">
    <property type="protein sequence ID" value="SLN18806.1"/>
    <property type="molecule type" value="Genomic_DNA"/>
</dbReference>
<dbReference type="RefSeq" id="WP_085881757.1">
    <property type="nucleotide sequence ID" value="NZ_FWFR01000001.1"/>
</dbReference>
<evidence type="ECO:0000313" key="1">
    <source>
        <dbReference type="EMBL" id="SLN18806.1"/>
    </source>
</evidence>
<dbReference type="InParanoid" id="A0A1Y5RJ83"/>
<proteinExistence type="predicted"/>